<keyword evidence="3" id="KW-1185">Reference proteome</keyword>
<accession>A0A9K3J025</accession>
<dbReference type="AlphaFoldDB" id="A0A9K3J025"/>
<organism evidence="2 3">
    <name type="scientific">Helianthus annuus</name>
    <name type="common">Common sunflower</name>
    <dbReference type="NCBI Taxonomy" id="4232"/>
    <lineage>
        <taxon>Eukaryota</taxon>
        <taxon>Viridiplantae</taxon>
        <taxon>Streptophyta</taxon>
        <taxon>Embryophyta</taxon>
        <taxon>Tracheophyta</taxon>
        <taxon>Spermatophyta</taxon>
        <taxon>Magnoliopsida</taxon>
        <taxon>eudicotyledons</taxon>
        <taxon>Gunneridae</taxon>
        <taxon>Pentapetalae</taxon>
        <taxon>asterids</taxon>
        <taxon>campanulids</taxon>
        <taxon>Asterales</taxon>
        <taxon>Asteraceae</taxon>
        <taxon>Asteroideae</taxon>
        <taxon>Heliantheae alliance</taxon>
        <taxon>Heliantheae</taxon>
        <taxon>Helianthus</taxon>
    </lineage>
</organism>
<gene>
    <name evidence="2" type="ORF">HanXRQr2_Chr05g0217071</name>
</gene>
<evidence type="ECO:0000313" key="2">
    <source>
        <dbReference type="EMBL" id="KAF5806073.1"/>
    </source>
</evidence>
<feature type="region of interest" description="Disordered" evidence="1">
    <location>
        <begin position="1"/>
        <end position="61"/>
    </location>
</feature>
<dbReference type="Proteomes" id="UP000215914">
    <property type="component" value="Unassembled WGS sequence"/>
</dbReference>
<reference evidence="2" key="1">
    <citation type="journal article" date="2017" name="Nature">
        <title>The sunflower genome provides insights into oil metabolism, flowering and Asterid evolution.</title>
        <authorList>
            <person name="Badouin H."/>
            <person name="Gouzy J."/>
            <person name="Grassa C.J."/>
            <person name="Murat F."/>
            <person name="Staton S.E."/>
            <person name="Cottret L."/>
            <person name="Lelandais-Briere C."/>
            <person name="Owens G.L."/>
            <person name="Carrere S."/>
            <person name="Mayjonade B."/>
            <person name="Legrand L."/>
            <person name="Gill N."/>
            <person name="Kane N.C."/>
            <person name="Bowers J.E."/>
            <person name="Hubner S."/>
            <person name="Bellec A."/>
            <person name="Berard A."/>
            <person name="Berges H."/>
            <person name="Blanchet N."/>
            <person name="Boniface M.C."/>
            <person name="Brunel D."/>
            <person name="Catrice O."/>
            <person name="Chaidir N."/>
            <person name="Claudel C."/>
            <person name="Donnadieu C."/>
            <person name="Faraut T."/>
            <person name="Fievet G."/>
            <person name="Helmstetter N."/>
            <person name="King M."/>
            <person name="Knapp S.J."/>
            <person name="Lai Z."/>
            <person name="Le Paslier M.C."/>
            <person name="Lippi Y."/>
            <person name="Lorenzon L."/>
            <person name="Mandel J.R."/>
            <person name="Marage G."/>
            <person name="Marchand G."/>
            <person name="Marquand E."/>
            <person name="Bret-Mestries E."/>
            <person name="Morien E."/>
            <person name="Nambeesan S."/>
            <person name="Nguyen T."/>
            <person name="Pegot-Espagnet P."/>
            <person name="Pouilly N."/>
            <person name="Raftis F."/>
            <person name="Sallet E."/>
            <person name="Schiex T."/>
            <person name="Thomas J."/>
            <person name="Vandecasteele C."/>
            <person name="Vares D."/>
            <person name="Vear F."/>
            <person name="Vautrin S."/>
            <person name="Crespi M."/>
            <person name="Mangin B."/>
            <person name="Burke J.M."/>
            <person name="Salse J."/>
            <person name="Munos S."/>
            <person name="Vincourt P."/>
            <person name="Rieseberg L.H."/>
            <person name="Langlade N.B."/>
        </authorList>
    </citation>
    <scope>NUCLEOTIDE SEQUENCE</scope>
    <source>
        <tissue evidence="2">Leaves</tissue>
    </source>
</reference>
<name>A0A9K3J025_HELAN</name>
<protein>
    <submittedName>
        <fullName evidence="2">Uncharacterized protein</fullName>
    </submittedName>
</protein>
<evidence type="ECO:0000256" key="1">
    <source>
        <dbReference type="SAM" id="MobiDB-lite"/>
    </source>
</evidence>
<dbReference type="Gramene" id="mRNA:HanXRQr2_Chr05g0217071">
    <property type="protein sequence ID" value="CDS:HanXRQr2_Chr05g0217071.1"/>
    <property type="gene ID" value="HanXRQr2_Chr05g0217071"/>
</dbReference>
<comment type="caution">
    <text evidence="2">The sequence shown here is derived from an EMBL/GenBank/DDBJ whole genome shotgun (WGS) entry which is preliminary data.</text>
</comment>
<proteinExistence type="predicted"/>
<sequence>MSGAGSSSGAGGRKRGPQTMPRGTSEQPPLPPDFGKRKIEYRAYPVIPHGRSTRLKDSPLL</sequence>
<evidence type="ECO:0000313" key="3">
    <source>
        <dbReference type="Proteomes" id="UP000215914"/>
    </source>
</evidence>
<reference evidence="2" key="2">
    <citation type="submission" date="2020-06" db="EMBL/GenBank/DDBJ databases">
        <title>Helianthus annuus Genome sequencing and assembly Release 2.</title>
        <authorList>
            <person name="Gouzy J."/>
            <person name="Langlade N."/>
            <person name="Munos S."/>
        </authorList>
    </citation>
    <scope>NUCLEOTIDE SEQUENCE</scope>
    <source>
        <tissue evidence="2">Leaves</tissue>
    </source>
</reference>
<feature type="compositionally biased region" description="Gly residues" evidence="1">
    <location>
        <begin position="1"/>
        <end position="11"/>
    </location>
</feature>
<dbReference type="EMBL" id="MNCJ02000320">
    <property type="protein sequence ID" value="KAF5806073.1"/>
    <property type="molecule type" value="Genomic_DNA"/>
</dbReference>